<comment type="cofactor">
    <cofactor evidence="7">
        <name>[4Fe-4S] cluster</name>
        <dbReference type="ChEBI" id="CHEBI:49883"/>
    </cofactor>
    <text evidence="7">Binds 1 [4Fe-4S] cluster per subunit.</text>
</comment>
<comment type="function">
    <text evidence="7">Catalyzes the isomerization between 2-isopropylmalate and 3-isopropylmalate, via the formation of 2-isopropylmaleate.</text>
</comment>
<dbReference type="EC" id="4.2.1.33" evidence="7"/>
<dbReference type="OrthoDB" id="9802769at2"/>
<dbReference type="AlphaFoldDB" id="A0A165H5F8"/>
<comment type="pathway">
    <text evidence="7">Amino-acid biosynthesis; L-leucine biosynthesis; L-leucine from 3-methyl-2-oxobutanoate: step 2/4.</text>
</comment>
<dbReference type="GO" id="GO:0046872">
    <property type="term" value="F:metal ion binding"/>
    <property type="evidence" value="ECO:0007669"/>
    <property type="project" value="UniProtKB-KW"/>
</dbReference>
<feature type="domain" description="Aconitase/3-isopropylmalate dehydratase large subunit alpha/beta/alpha" evidence="8">
    <location>
        <begin position="7"/>
        <end position="401"/>
    </location>
</feature>
<keyword evidence="1 7" id="KW-0004">4Fe-4S</keyword>
<dbReference type="NCBIfam" id="TIGR02086">
    <property type="entry name" value="IPMI_arch"/>
    <property type="match status" value="1"/>
</dbReference>
<dbReference type="UniPathway" id="UPA00048">
    <property type="reaction ID" value="UER00071"/>
</dbReference>
<dbReference type="HAMAP" id="MF_01027">
    <property type="entry name" value="LeuC_type2"/>
    <property type="match status" value="1"/>
</dbReference>
<dbReference type="GO" id="GO:0009098">
    <property type="term" value="P:L-leucine biosynthetic process"/>
    <property type="evidence" value="ECO:0007669"/>
    <property type="project" value="UniProtKB-UniRule"/>
</dbReference>
<keyword evidence="7" id="KW-0432">Leucine biosynthesis</keyword>
<dbReference type="PRINTS" id="PR00415">
    <property type="entry name" value="ACONITASE"/>
</dbReference>
<dbReference type="InterPro" id="IPR036008">
    <property type="entry name" value="Aconitase_4Fe-4S_dom"/>
</dbReference>
<keyword evidence="7" id="KW-0028">Amino-acid biosynthesis</keyword>
<dbReference type="InterPro" id="IPR015931">
    <property type="entry name" value="Acnase/IPM_dHydase_lsu_aba_1/3"/>
</dbReference>
<keyword evidence="2 7" id="KW-0479">Metal-binding</keyword>
<dbReference type="Proteomes" id="UP000076490">
    <property type="component" value="Unassembled WGS sequence"/>
</dbReference>
<keyword evidence="7" id="KW-0100">Branched-chain amino acid biosynthesis</keyword>
<feature type="binding site" evidence="7">
    <location>
        <position position="350"/>
    </location>
    <ligand>
        <name>[4Fe-4S] cluster</name>
        <dbReference type="ChEBI" id="CHEBI:49883"/>
    </ligand>
</feature>
<evidence type="ECO:0000256" key="7">
    <source>
        <dbReference type="HAMAP-Rule" id="MF_01027"/>
    </source>
</evidence>
<evidence type="ECO:0000313" key="10">
    <source>
        <dbReference type="Proteomes" id="UP000076490"/>
    </source>
</evidence>
<name>A0A165H5F8_9BACL</name>
<accession>A0A165H5F8</accession>
<comment type="subunit">
    <text evidence="7">Heterodimer of LeuC and LeuD.</text>
</comment>
<keyword evidence="4 7" id="KW-0411">Iron-sulfur</keyword>
<evidence type="ECO:0000256" key="6">
    <source>
        <dbReference type="ARBA" id="ARBA00023501"/>
    </source>
</evidence>
<gene>
    <name evidence="7" type="primary">leuC</name>
    <name evidence="9" type="ORF">AV656_07965</name>
</gene>
<evidence type="ECO:0000256" key="5">
    <source>
        <dbReference type="ARBA" id="ARBA00023239"/>
    </source>
</evidence>
<dbReference type="InterPro" id="IPR033941">
    <property type="entry name" value="IPMI_cat"/>
</dbReference>
<feature type="binding site" evidence="7">
    <location>
        <position position="353"/>
    </location>
    <ligand>
        <name>[4Fe-4S] cluster</name>
        <dbReference type="ChEBI" id="CHEBI:49883"/>
    </ligand>
</feature>
<feature type="binding site" evidence="7">
    <location>
        <position position="290"/>
    </location>
    <ligand>
        <name>[4Fe-4S] cluster</name>
        <dbReference type="ChEBI" id="CHEBI:49883"/>
    </ligand>
</feature>
<sequence length="416" mass="44119">MGQTIIEKIISKHAGKPVIKNEIAIVSVDGVMASDTTAPLAIKAFREMGGKKVWDSDKAFLVIDHASPAPNERIANLHSMMRDFANEQGIKLYDVGEGICHQLMVENGHVKPGQLFLGADSHTCTYGALGAFATGVGSTDLAGTMLTGKTWLKVPATIKIIFEGRFPQGTSAKDLILHVVGMVGIEGATYKAVEFTGPALEDLSLSSRMTIANMTIEMGGKAGFVDTTGLELPYSFEDIKPDADAVYEKVITVDVSALQPTVAVPHSPDNVAPIQDVVGTPIHQAFIGSCTNGRLEDLHAAAEILKGKKIHEQVRFIIGPASQEVFNEALSDGTVEILSKAGVKFIPSGCGPCVGTHQGIPGKGENVISATNRNFQGRMGNRDSQIYLGSPATVALSALHGKITDPSTLHKEEILI</sequence>
<dbReference type="GO" id="GO:0003994">
    <property type="term" value="F:aconitate hydratase activity"/>
    <property type="evidence" value="ECO:0007669"/>
    <property type="project" value="UniProtKB-EC"/>
</dbReference>
<dbReference type="GO" id="GO:0003861">
    <property type="term" value="F:3-isopropylmalate dehydratase activity"/>
    <property type="evidence" value="ECO:0007669"/>
    <property type="project" value="UniProtKB-UniRule"/>
</dbReference>
<dbReference type="InterPro" id="IPR006251">
    <property type="entry name" value="Homoacnase/IPMdehydase_lsu"/>
</dbReference>
<dbReference type="Pfam" id="PF00330">
    <property type="entry name" value="Aconitase"/>
    <property type="match status" value="1"/>
</dbReference>
<keyword evidence="5 7" id="KW-0456">Lyase</keyword>
<dbReference type="InterPro" id="IPR011826">
    <property type="entry name" value="HAcnase/IPMdehydase_lsu_prok"/>
</dbReference>
<comment type="catalytic activity">
    <reaction evidence="7">
        <text>(2R,3S)-3-isopropylmalate = (2S)-2-isopropylmalate</text>
        <dbReference type="Rhea" id="RHEA:32287"/>
        <dbReference type="ChEBI" id="CHEBI:1178"/>
        <dbReference type="ChEBI" id="CHEBI:35121"/>
        <dbReference type="EC" id="4.2.1.33"/>
    </reaction>
</comment>
<dbReference type="PANTHER" id="PTHR43822:SF2">
    <property type="entry name" value="HOMOACONITASE, MITOCHONDRIAL"/>
    <property type="match status" value="1"/>
</dbReference>
<dbReference type="NCBIfam" id="TIGR01343">
    <property type="entry name" value="hacA_fam"/>
    <property type="match status" value="1"/>
</dbReference>
<evidence type="ECO:0000256" key="4">
    <source>
        <dbReference type="ARBA" id="ARBA00023014"/>
    </source>
</evidence>
<comment type="caution">
    <text evidence="9">The sequence shown here is derived from an EMBL/GenBank/DDBJ whole genome shotgun (WGS) entry which is preliminary data.</text>
</comment>
<dbReference type="EMBL" id="LQNT01000009">
    <property type="protein sequence ID" value="KZE38829.1"/>
    <property type="molecule type" value="Genomic_DNA"/>
</dbReference>
<dbReference type="InterPro" id="IPR001030">
    <property type="entry name" value="Acoase/IPM_deHydtase_lsu_aba"/>
</dbReference>
<dbReference type="GO" id="GO:0051539">
    <property type="term" value="F:4 iron, 4 sulfur cluster binding"/>
    <property type="evidence" value="ECO:0007669"/>
    <property type="project" value="UniProtKB-KW"/>
</dbReference>
<evidence type="ECO:0000256" key="1">
    <source>
        <dbReference type="ARBA" id="ARBA00022485"/>
    </source>
</evidence>
<evidence type="ECO:0000256" key="2">
    <source>
        <dbReference type="ARBA" id="ARBA00022723"/>
    </source>
</evidence>
<comment type="similarity">
    <text evidence="7">Belongs to the aconitase/IPM isomerase family. LeuC type 2 subfamily.</text>
</comment>
<dbReference type="CDD" id="cd01583">
    <property type="entry name" value="IPMI"/>
    <property type="match status" value="1"/>
</dbReference>
<dbReference type="InterPro" id="IPR050067">
    <property type="entry name" value="IPM_dehydratase_rel_enz"/>
</dbReference>
<dbReference type="RefSeq" id="WP_063180746.1">
    <property type="nucleotide sequence ID" value="NZ_LQNT01000009.1"/>
</dbReference>
<protein>
    <recommendedName>
        <fullName evidence="7">3-isopropylmalate dehydratase large subunit</fullName>
        <ecNumber evidence="7">4.2.1.33</ecNumber>
    </recommendedName>
    <alternativeName>
        <fullName evidence="7">Alpha-IPM isomerase</fullName>
        <shortName evidence="7">IPMI</shortName>
    </alternativeName>
    <alternativeName>
        <fullName evidence="7">Isopropylmalate isomerase</fullName>
    </alternativeName>
</protein>
<organism evidence="9 10">
    <name type="scientific">Bhargavaea cecembensis</name>
    <dbReference type="NCBI Taxonomy" id="394098"/>
    <lineage>
        <taxon>Bacteria</taxon>
        <taxon>Bacillati</taxon>
        <taxon>Bacillota</taxon>
        <taxon>Bacilli</taxon>
        <taxon>Bacillales</taxon>
        <taxon>Caryophanaceae</taxon>
        <taxon>Bhargavaea</taxon>
    </lineage>
</organism>
<comment type="catalytic activity">
    <reaction evidence="6">
        <text>citrate = D-threo-isocitrate</text>
        <dbReference type="Rhea" id="RHEA:10336"/>
        <dbReference type="ChEBI" id="CHEBI:15562"/>
        <dbReference type="ChEBI" id="CHEBI:16947"/>
        <dbReference type="EC" id="4.2.1.3"/>
    </reaction>
</comment>
<dbReference type="Gene3D" id="3.30.499.10">
    <property type="entry name" value="Aconitase, domain 3"/>
    <property type="match status" value="2"/>
</dbReference>
<dbReference type="NCBIfam" id="NF001614">
    <property type="entry name" value="PRK00402.1"/>
    <property type="match status" value="1"/>
</dbReference>
<evidence type="ECO:0000259" key="8">
    <source>
        <dbReference type="Pfam" id="PF00330"/>
    </source>
</evidence>
<evidence type="ECO:0000256" key="3">
    <source>
        <dbReference type="ARBA" id="ARBA00023004"/>
    </source>
</evidence>
<dbReference type="SUPFAM" id="SSF53732">
    <property type="entry name" value="Aconitase iron-sulfur domain"/>
    <property type="match status" value="1"/>
</dbReference>
<proteinExistence type="inferred from homology"/>
<dbReference type="PROSITE" id="PS00450">
    <property type="entry name" value="ACONITASE_1"/>
    <property type="match status" value="1"/>
</dbReference>
<dbReference type="InterPro" id="IPR018136">
    <property type="entry name" value="Aconitase_4Fe-4S_BS"/>
</dbReference>
<evidence type="ECO:0000313" key="9">
    <source>
        <dbReference type="EMBL" id="KZE38829.1"/>
    </source>
</evidence>
<dbReference type="PANTHER" id="PTHR43822">
    <property type="entry name" value="HOMOACONITASE, MITOCHONDRIAL-RELATED"/>
    <property type="match status" value="1"/>
</dbReference>
<reference evidence="9 10" key="1">
    <citation type="submission" date="2016-01" db="EMBL/GenBank/DDBJ databases">
        <title>Whole genome sequencing of Bhargavaea cecembensis T14.</title>
        <authorList>
            <person name="Hong K.W."/>
        </authorList>
    </citation>
    <scope>NUCLEOTIDE SEQUENCE [LARGE SCALE GENOMIC DNA]</scope>
    <source>
        <strain evidence="9 10">T14</strain>
    </source>
</reference>
<keyword evidence="3 7" id="KW-0408">Iron</keyword>